<protein>
    <recommendedName>
        <fullName evidence="2">Activator of Hsp90 ATPase homologue 1/2-like C-terminal domain-containing protein</fullName>
    </recommendedName>
</protein>
<evidence type="ECO:0000313" key="3">
    <source>
        <dbReference type="EMBL" id="OCX19978.1"/>
    </source>
</evidence>
<dbReference type="EMBL" id="MDEO01000030">
    <property type="protein sequence ID" value="OCX19978.1"/>
    <property type="molecule type" value="Genomic_DNA"/>
</dbReference>
<comment type="similarity">
    <text evidence="1">Belongs to the AHA1 family.</text>
</comment>
<sequence length="161" mass="18324">MNKMHVEAPEGEPIVRMTRTFDAPRALVWRAWTQPEHVARWWGSRAMGTTKVIKLDPRTGGEWRFEHTMHDGSIFIFFGKYLEVDEPGKLVNTFALEGMFEDRPVIETHRLEEVDGKTHYTGISRFESIEDRDGMVASGMEAGAQATMDQLEELLGELVAA</sequence>
<dbReference type="SUPFAM" id="SSF55961">
    <property type="entry name" value="Bet v1-like"/>
    <property type="match status" value="1"/>
</dbReference>
<comment type="caution">
    <text evidence="3">The sequence shown here is derived from an EMBL/GenBank/DDBJ whole genome shotgun (WGS) entry which is preliminary data.</text>
</comment>
<dbReference type="OrthoDB" id="9805228at2"/>
<dbReference type="Pfam" id="PF08327">
    <property type="entry name" value="AHSA1"/>
    <property type="match status" value="1"/>
</dbReference>
<dbReference type="InterPro" id="IPR013538">
    <property type="entry name" value="ASHA1/2-like_C"/>
</dbReference>
<organism evidence="3 4">
    <name type="scientific">Mesorhizobium hungaricum</name>
    <dbReference type="NCBI Taxonomy" id="1566387"/>
    <lineage>
        <taxon>Bacteria</taxon>
        <taxon>Pseudomonadati</taxon>
        <taxon>Pseudomonadota</taxon>
        <taxon>Alphaproteobacteria</taxon>
        <taxon>Hyphomicrobiales</taxon>
        <taxon>Phyllobacteriaceae</taxon>
        <taxon>Mesorhizobium</taxon>
    </lineage>
</organism>
<dbReference type="InterPro" id="IPR023393">
    <property type="entry name" value="START-like_dom_sf"/>
</dbReference>
<accession>A0A1C2DZ03</accession>
<dbReference type="Gene3D" id="3.30.530.20">
    <property type="match status" value="1"/>
</dbReference>
<evidence type="ECO:0000256" key="1">
    <source>
        <dbReference type="ARBA" id="ARBA00006817"/>
    </source>
</evidence>
<gene>
    <name evidence="3" type="ORF">QV13_10330</name>
</gene>
<dbReference type="RefSeq" id="WP_024923681.1">
    <property type="nucleotide sequence ID" value="NZ_MDEO01000030.1"/>
</dbReference>
<dbReference type="CDD" id="cd07826">
    <property type="entry name" value="SRPBCC_CalC_Aha1-like_9"/>
    <property type="match status" value="1"/>
</dbReference>
<dbReference type="Proteomes" id="UP000094412">
    <property type="component" value="Unassembled WGS sequence"/>
</dbReference>
<reference evidence="3 4" key="1">
    <citation type="submission" date="2016-08" db="EMBL/GenBank/DDBJ databases">
        <title>Whole genome sequence of Mesorhizobium sp. strain UASWS1009 isolated from industrial sewage.</title>
        <authorList>
            <person name="Crovadore J."/>
            <person name="Calmin G."/>
            <person name="Chablais R."/>
            <person name="Cochard B."/>
            <person name="Lefort F."/>
        </authorList>
    </citation>
    <scope>NUCLEOTIDE SEQUENCE [LARGE SCALE GENOMIC DNA]</scope>
    <source>
        <strain evidence="3 4">UASWS1009</strain>
    </source>
</reference>
<evidence type="ECO:0000259" key="2">
    <source>
        <dbReference type="Pfam" id="PF08327"/>
    </source>
</evidence>
<name>A0A1C2DZ03_9HYPH</name>
<proteinExistence type="inferred from homology"/>
<feature type="domain" description="Activator of Hsp90 ATPase homologue 1/2-like C-terminal" evidence="2">
    <location>
        <begin position="22"/>
        <end position="156"/>
    </location>
</feature>
<dbReference type="STRING" id="1566387.QV13_10330"/>
<keyword evidence="4" id="KW-1185">Reference proteome</keyword>
<evidence type="ECO:0000313" key="4">
    <source>
        <dbReference type="Proteomes" id="UP000094412"/>
    </source>
</evidence>
<dbReference type="AlphaFoldDB" id="A0A1C2DZ03"/>